<accession>A0A139PGM1</accession>
<protein>
    <submittedName>
        <fullName evidence="1">Uncharacterized protein</fullName>
    </submittedName>
</protein>
<proteinExistence type="predicted"/>
<evidence type="ECO:0000313" key="2">
    <source>
        <dbReference type="Proteomes" id="UP000072653"/>
    </source>
</evidence>
<name>A0A139PGM1_STROR</name>
<dbReference type="PATRIC" id="fig|1303.79.peg.95"/>
<dbReference type="AlphaFoldDB" id="A0A139PGM1"/>
<comment type="caution">
    <text evidence="1">The sequence shown here is derived from an EMBL/GenBank/DDBJ whole genome shotgun (WGS) entry which is preliminary data.</text>
</comment>
<gene>
    <name evidence="1" type="ORF">SORDD16_00083</name>
</gene>
<reference evidence="1 2" key="1">
    <citation type="submission" date="2016-01" db="EMBL/GenBank/DDBJ databases">
        <title>Highly variable Streptococcus oralis are common among viridans streptococci isolated from primates.</title>
        <authorList>
            <person name="Denapaite D."/>
            <person name="Rieger M."/>
            <person name="Koendgen S."/>
            <person name="Brueckner R."/>
            <person name="Ochigava I."/>
            <person name="Kappeler P."/>
            <person name="Maetz-Rensing K."/>
            <person name="Leendertz F."/>
            <person name="Hakenbeck R."/>
        </authorList>
    </citation>
    <scope>NUCLEOTIDE SEQUENCE [LARGE SCALE GENOMIC DNA]</scope>
    <source>
        <strain evidence="1 2">DD16</strain>
    </source>
</reference>
<organism evidence="1 2">
    <name type="scientific">Streptococcus oralis</name>
    <dbReference type="NCBI Taxonomy" id="1303"/>
    <lineage>
        <taxon>Bacteria</taxon>
        <taxon>Bacillati</taxon>
        <taxon>Bacillota</taxon>
        <taxon>Bacilli</taxon>
        <taxon>Lactobacillales</taxon>
        <taxon>Streptococcaceae</taxon>
        <taxon>Streptococcus</taxon>
    </lineage>
</organism>
<dbReference type="Proteomes" id="UP000072653">
    <property type="component" value="Unassembled WGS sequence"/>
</dbReference>
<sequence length="41" mass="5072">MFIEILDKKQTILLFGEEWFLFNRKDRTFSEKYDKIDSVRA</sequence>
<evidence type="ECO:0000313" key="1">
    <source>
        <dbReference type="EMBL" id="KXT88402.1"/>
    </source>
</evidence>
<dbReference type="EMBL" id="LQOB01000010">
    <property type="protein sequence ID" value="KXT88402.1"/>
    <property type="molecule type" value="Genomic_DNA"/>
</dbReference>